<evidence type="ECO:0008006" key="3">
    <source>
        <dbReference type="Google" id="ProtNLM"/>
    </source>
</evidence>
<dbReference type="AlphaFoldDB" id="A0A401UK76"/>
<dbReference type="RefSeq" id="WP_124999706.1">
    <property type="nucleotide sequence ID" value="NZ_BHYK01000007.1"/>
</dbReference>
<proteinExistence type="predicted"/>
<keyword evidence="2" id="KW-1185">Reference proteome</keyword>
<dbReference type="OrthoDB" id="1936118at2"/>
<evidence type="ECO:0000313" key="1">
    <source>
        <dbReference type="EMBL" id="GCD09869.1"/>
    </source>
</evidence>
<protein>
    <recommendedName>
        <fullName evidence="3">Nudix hydrolase domain-containing protein</fullName>
    </recommendedName>
</protein>
<dbReference type="EMBL" id="BHYK01000007">
    <property type="protein sequence ID" value="GCD09869.1"/>
    <property type="molecule type" value="Genomic_DNA"/>
</dbReference>
<dbReference type="InterPro" id="IPR015797">
    <property type="entry name" value="NUDIX_hydrolase-like_dom_sf"/>
</dbReference>
<accession>A0A401UK76</accession>
<dbReference type="SUPFAM" id="SSF55811">
    <property type="entry name" value="Nudix"/>
    <property type="match status" value="1"/>
</dbReference>
<name>A0A401UK76_9CLOT</name>
<evidence type="ECO:0000313" key="2">
    <source>
        <dbReference type="Proteomes" id="UP000287872"/>
    </source>
</evidence>
<comment type="caution">
    <text evidence="1">The sequence shown here is derived from an EMBL/GenBank/DDBJ whole genome shotgun (WGS) entry which is preliminary data.</text>
</comment>
<gene>
    <name evidence="1" type="ORF">Ctaglu_14920</name>
</gene>
<sequence length="134" mass="15360">MGKIVKCSIIICDDFNGVLIAARGKKKLQKIWSIFGKDIKGKETSEQCVTKTIDKDLNCTIFDLAPFKEYVLDKDSGDTLLVYTGKVKHYINKHKDINQIKWITERELDMYDFASGEKEILIDLFNDISEGNTF</sequence>
<organism evidence="1 2">
    <name type="scientific">Clostridium tagluense</name>
    <dbReference type="NCBI Taxonomy" id="360422"/>
    <lineage>
        <taxon>Bacteria</taxon>
        <taxon>Bacillati</taxon>
        <taxon>Bacillota</taxon>
        <taxon>Clostridia</taxon>
        <taxon>Eubacteriales</taxon>
        <taxon>Clostridiaceae</taxon>
        <taxon>Clostridium</taxon>
    </lineage>
</organism>
<reference evidence="1 2" key="1">
    <citation type="submission" date="2018-11" db="EMBL/GenBank/DDBJ databases">
        <title>Genome sequencing and assembly of Clostridium tagluense strain A121.</title>
        <authorList>
            <person name="Murakami T."/>
            <person name="Segawa T."/>
            <person name="Shcherbakova V.A."/>
            <person name="Mori H."/>
            <person name="Yoshimura Y."/>
        </authorList>
    </citation>
    <scope>NUCLEOTIDE SEQUENCE [LARGE SCALE GENOMIC DNA]</scope>
    <source>
        <strain evidence="1 2">A121</strain>
    </source>
</reference>
<dbReference type="Proteomes" id="UP000287872">
    <property type="component" value="Unassembled WGS sequence"/>
</dbReference>
<dbReference type="Gene3D" id="3.90.79.10">
    <property type="entry name" value="Nucleoside Triphosphate Pyrophosphohydrolase"/>
    <property type="match status" value="1"/>
</dbReference>